<dbReference type="Proteomes" id="UP000886845">
    <property type="component" value="Unassembled WGS sequence"/>
</dbReference>
<organism evidence="15 16">
    <name type="scientific">Candidatus Spyradenecus faecavium</name>
    <dbReference type="NCBI Taxonomy" id="2840947"/>
    <lineage>
        <taxon>Bacteria</taxon>
        <taxon>Pseudomonadati</taxon>
        <taxon>Lentisphaerota</taxon>
        <taxon>Lentisphaeria</taxon>
        <taxon>Lentisphaerales</taxon>
        <taxon>Lentisphaeraceae</taxon>
        <taxon>Lentisphaeraceae incertae sedis</taxon>
        <taxon>Candidatus Spyradenecus</taxon>
    </lineage>
</organism>
<gene>
    <name evidence="15" type="primary">dnaB</name>
    <name evidence="15" type="ORF">IAC79_05960</name>
</gene>
<comment type="caution">
    <text evidence="15">The sequence shown here is derived from an EMBL/GenBank/DDBJ whole genome shotgun (WGS) entry which is preliminary data.</text>
</comment>
<dbReference type="EC" id="5.6.2.3" evidence="11 12"/>
<dbReference type="CDD" id="cd00984">
    <property type="entry name" value="DnaB_C"/>
    <property type="match status" value="1"/>
</dbReference>
<name>A0A9D1NNM0_9BACT</name>
<evidence type="ECO:0000256" key="12">
    <source>
        <dbReference type="RuleBase" id="RU362085"/>
    </source>
</evidence>
<keyword evidence="5 12" id="KW-0378">Hydrolase</keyword>
<evidence type="ECO:0000256" key="2">
    <source>
        <dbReference type="ARBA" id="ARBA00022515"/>
    </source>
</evidence>
<reference evidence="15" key="1">
    <citation type="submission" date="2020-10" db="EMBL/GenBank/DDBJ databases">
        <authorList>
            <person name="Gilroy R."/>
        </authorList>
    </citation>
    <scope>NUCLEOTIDE SEQUENCE</scope>
    <source>
        <strain evidence="15">35461</strain>
    </source>
</reference>
<evidence type="ECO:0000259" key="14">
    <source>
        <dbReference type="PROSITE" id="PS51199"/>
    </source>
</evidence>
<evidence type="ECO:0000256" key="13">
    <source>
        <dbReference type="SAM" id="MobiDB-lite"/>
    </source>
</evidence>
<feature type="domain" description="SF4 helicase" evidence="14">
    <location>
        <begin position="190"/>
        <end position="477"/>
    </location>
</feature>
<dbReference type="InterPro" id="IPR007694">
    <property type="entry name" value="DNA_helicase_DnaB-like_C"/>
</dbReference>
<evidence type="ECO:0000256" key="6">
    <source>
        <dbReference type="ARBA" id="ARBA00022806"/>
    </source>
</evidence>
<dbReference type="PANTHER" id="PTHR30153">
    <property type="entry name" value="REPLICATIVE DNA HELICASE DNAB"/>
    <property type="match status" value="1"/>
</dbReference>
<dbReference type="InterPro" id="IPR007692">
    <property type="entry name" value="DNA_helicase_DnaB"/>
</dbReference>
<dbReference type="SMART" id="SM00382">
    <property type="entry name" value="AAA"/>
    <property type="match status" value="1"/>
</dbReference>
<evidence type="ECO:0000256" key="4">
    <source>
        <dbReference type="ARBA" id="ARBA00022741"/>
    </source>
</evidence>
<dbReference type="PROSITE" id="PS51199">
    <property type="entry name" value="SF4_HELICASE"/>
    <property type="match status" value="1"/>
</dbReference>
<dbReference type="NCBIfam" id="TIGR00665">
    <property type="entry name" value="DnaB"/>
    <property type="match status" value="1"/>
</dbReference>
<keyword evidence="9" id="KW-0413">Isomerase</keyword>
<sequence>MQLPLSEMAGEAPLRRELPQDIEAEQGLLGSILLDPARVLDICTAKGVVAEAFVEPSHRSIYAAITRLASKGQPVDGITVSNFLKGTGDLEAVGGVRALTELMDRTPTSAHAGYYAELVMEQYLRRCILGAVREVEANVYDSSQSADYVLGMAEQTILGIGEGRTKAGTSVDWRTSVGETLSMLTRQLEHPGELSGIPTGFKALDNQLRGLHRGEMIVLAARPSMGKTSLAMNIAECVARGRDIMGRPFPSSDGRVKKRTVLVFSLEMPQMQLTTRMLCGIAGVSAREVEKGQFVKKEVVLPLLRSAAKELQETPILCDDQGGLDVMELRARARHAHKRNPVELIVIDYLQLLSYREFAQQGQQVMVAKISGEIKAMAKELNVPVLVLSQLSRNPEQRGGDEKPKNSDLRDSGAIEQDADVILLLRRPCFMGSRVPEHDDRLLAIVDVSKNRNGATGEVRLNFDGATTRFKDRVETNPDMMTGDMEPVE</sequence>
<evidence type="ECO:0000256" key="8">
    <source>
        <dbReference type="ARBA" id="ARBA00023125"/>
    </source>
</evidence>
<evidence type="ECO:0000256" key="5">
    <source>
        <dbReference type="ARBA" id="ARBA00022801"/>
    </source>
</evidence>
<dbReference type="InterPro" id="IPR027417">
    <property type="entry name" value="P-loop_NTPase"/>
</dbReference>
<keyword evidence="7 12" id="KW-0067">ATP-binding</keyword>
<dbReference type="Pfam" id="PF03796">
    <property type="entry name" value="DnaB_C"/>
    <property type="match status" value="1"/>
</dbReference>
<evidence type="ECO:0000313" key="16">
    <source>
        <dbReference type="Proteomes" id="UP000886845"/>
    </source>
</evidence>
<evidence type="ECO:0000256" key="10">
    <source>
        <dbReference type="ARBA" id="ARBA00048954"/>
    </source>
</evidence>
<dbReference type="GO" id="GO:0003677">
    <property type="term" value="F:DNA binding"/>
    <property type="evidence" value="ECO:0007669"/>
    <property type="project" value="UniProtKB-UniRule"/>
</dbReference>
<dbReference type="EMBL" id="DVOR01000192">
    <property type="protein sequence ID" value="HIV09637.1"/>
    <property type="molecule type" value="Genomic_DNA"/>
</dbReference>
<comment type="function">
    <text evidence="12">The main replicative DNA helicase, it participates in initiation and elongation during chromosome replication. Travels ahead of the DNA replisome, separating dsDNA into templates for DNA synthesis. A processive ATP-dependent 5'-3' DNA helicase it has DNA-dependent ATPase activity.</text>
</comment>
<reference evidence="15" key="2">
    <citation type="journal article" date="2021" name="PeerJ">
        <title>Extensive microbial diversity within the chicken gut microbiome revealed by metagenomics and culture.</title>
        <authorList>
            <person name="Gilroy R."/>
            <person name="Ravi A."/>
            <person name="Getino M."/>
            <person name="Pursley I."/>
            <person name="Horton D.L."/>
            <person name="Alikhan N.F."/>
            <person name="Baker D."/>
            <person name="Gharbi K."/>
            <person name="Hall N."/>
            <person name="Watson M."/>
            <person name="Adriaenssens E.M."/>
            <person name="Foster-Nyarko E."/>
            <person name="Jarju S."/>
            <person name="Secka A."/>
            <person name="Antonio M."/>
            <person name="Oren A."/>
            <person name="Chaudhuri R.R."/>
            <person name="La Ragione R."/>
            <person name="Hildebrand F."/>
            <person name="Pallen M.J."/>
        </authorList>
    </citation>
    <scope>NUCLEOTIDE SEQUENCE</scope>
    <source>
        <strain evidence="15">35461</strain>
    </source>
</reference>
<dbReference type="GO" id="GO:0005829">
    <property type="term" value="C:cytosol"/>
    <property type="evidence" value="ECO:0007669"/>
    <property type="project" value="TreeGrafter"/>
</dbReference>
<feature type="region of interest" description="Disordered" evidence="13">
    <location>
        <begin position="392"/>
        <end position="412"/>
    </location>
</feature>
<evidence type="ECO:0000256" key="7">
    <source>
        <dbReference type="ARBA" id="ARBA00022840"/>
    </source>
</evidence>
<comment type="catalytic activity">
    <reaction evidence="10 12">
        <text>ATP + H2O = ADP + phosphate + H(+)</text>
        <dbReference type="Rhea" id="RHEA:13065"/>
        <dbReference type="ChEBI" id="CHEBI:15377"/>
        <dbReference type="ChEBI" id="CHEBI:15378"/>
        <dbReference type="ChEBI" id="CHEBI:30616"/>
        <dbReference type="ChEBI" id="CHEBI:43474"/>
        <dbReference type="ChEBI" id="CHEBI:456216"/>
        <dbReference type="EC" id="5.6.2.3"/>
    </reaction>
</comment>
<protein>
    <recommendedName>
        <fullName evidence="11 12">Replicative DNA helicase</fullName>
        <ecNumber evidence="11 12">5.6.2.3</ecNumber>
    </recommendedName>
</protein>
<keyword evidence="8 12" id="KW-0238">DNA-binding</keyword>
<dbReference type="InterPro" id="IPR036185">
    <property type="entry name" value="DNA_heli_DnaB-like_N_sf"/>
</dbReference>
<evidence type="ECO:0000256" key="9">
    <source>
        <dbReference type="ARBA" id="ARBA00023235"/>
    </source>
</evidence>
<evidence type="ECO:0000313" key="15">
    <source>
        <dbReference type="EMBL" id="HIV09637.1"/>
    </source>
</evidence>
<dbReference type="InterPro" id="IPR007693">
    <property type="entry name" value="DNA_helicase_DnaB-like_N"/>
</dbReference>
<dbReference type="SUPFAM" id="SSF48024">
    <property type="entry name" value="N-terminal domain of DnaB helicase"/>
    <property type="match status" value="1"/>
</dbReference>
<dbReference type="InterPro" id="IPR016136">
    <property type="entry name" value="DNA_helicase_N/primase_C"/>
</dbReference>
<dbReference type="GO" id="GO:0006269">
    <property type="term" value="P:DNA replication, synthesis of primer"/>
    <property type="evidence" value="ECO:0007669"/>
    <property type="project" value="UniProtKB-UniRule"/>
</dbReference>
<evidence type="ECO:0000256" key="11">
    <source>
        <dbReference type="NCBIfam" id="TIGR00665"/>
    </source>
</evidence>
<accession>A0A9D1NNM0</accession>
<dbReference type="AlphaFoldDB" id="A0A9D1NNM0"/>
<dbReference type="GO" id="GO:1990077">
    <property type="term" value="C:primosome complex"/>
    <property type="evidence" value="ECO:0007669"/>
    <property type="project" value="UniProtKB-UniRule"/>
</dbReference>
<keyword evidence="3 12" id="KW-0235">DNA replication</keyword>
<feature type="compositionally biased region" description="Basic and acidic residues" evidence="13">
    <location>
        <begin position="395"/>
        <end position="412"/>
    </location>
</feature>
<dbReference type="GO" id="GO:0043139">
    <property type="term" value="F:5'-3' DNA helicase activity"/>
    <property type="evidence" value="ECO:0007669"/>
    <property type="project" value="UniProtKB-EC"/>
</dbReference>
<dbReference type="Pfam" id="PF00772">
    <property type="entry name" value="DnaB"/>
    <property type="match status" value="1"/>
</dbReference>
<dbReference type="Gene3D" id="1.10.860.10">
    <property type="entry name" value="DNAb Helicase, Chain A"/>
    <property type="match status" value="1"/>
</dbReference>
<dbReference type="PANTHER" id="PTHR30153:SF2">
    <property type="entry name" value="REPLICATIVE DNA HELICASE"/>
    <property type="match status" value="1"/>
</dbReference>
<comment type="similarity">
    <text evidence="1 12">Belongs to the helicase family. DnaB subfamily.</text>
</comment>
<keyword evidence="4 12" id="KW-0547">Nucleotide-binding</keyword>
<dbReference type="SUPFAM" id="SSF52540">
    <property type="entry name" value="P-loop containing nucleoside triphosphate hydrolases"/>
    <property type="match status" value="1"/>
</dbReference>
<evidence type="ECO:0000256" key="1">
    <source>
        <dbReference type="ARBA" id="ARBA00008428"/>
    </source>
</evidence>
<dbReference type="GO" id="GO:0005524">
    <property type="term" value="F:ATP binding"/>
    <property type="evidence" value="ECO:0007669"/>
    <property type="project" value="UniProtKB-UniRule"/>
</dbReference>
<keyword evidence="6 12" id="KW-0347">Helicase</keyword>
<keyword evidence="2 12" id="KW-0639">Primosome</keyword>
<proteinExistence type="inferred from homology"/>
<dbReference type="Gene3D" id="3.40.50.300">
    <property type="entry name" value="P-loop containing nucleotide triphosphate hydrolases"/>
    <property type="match status" value="1"/>
</dbReference>
<dbReference type="InterPro" id="IPR003593">
    <property type="entry name" value="AAA+_ATPase"/>
</dbReference>
<evidence type="ECO:0000256" key="3">
    <source>
        <dbReference type="ARBA" id="ARBA00022705"/>
    </source>
</evidence>
<dbReference type="GO" id="GO:0016787">
    <property type="term" value="F:hydrolase activity"/>
    <property type="evidence" value="ECO:0007669"/>
    <property type="project" value="UniProtKB-KW"/>
</dbReference>